<dbReference type="InterPro" id="IPR001849">
    <property type="entry name" value="PH_domain"/>
</dbReference>
<feature type="domain" description="PH" evidence="2">
    <location>
        <begin position="205"/>
        <end position="307"/>
    </location>
</feature>
<evidence type="ECO:0000259" key="2">
    <source>
        <dbReference type="PROSITE" id="PS50003"/>
    </source>
</evidence>
<dbReference type="Proteomes" id="UP000887568">
    <property type="component" value="Unplaced"/>
</dbReference>
<dbReference type="PROSITE" id="PS50003">
    <property type="entry name" value="PH_DOMAIN"/>
    <property type="match status" value="1"/>
</dbReference>
<dbReference type="EnsemblMetazoa" id="XM_038197874.1">
    <property type="protein sequence ID" value="XP_038053802.1"/>
    <property type="gene ID" value="LOC119726248"/>
</dbReference>
<dbReference type="SMART" id="SM00233">
    <property type="entry name" value="PH"/>
    <property type="match status" value="1"/>
</dbReference>
<feature type="region of interest" description="Disordered" evidence="1">
    <location>
        <begin position="313"/>
        <end position="443"/>
    </location>
</feature>
<organism evidence="3 4">
    <name type="scientific">Patiria miniata</name>
    <name type="common">Bat star</name>
    <name type="synonym">Asterina miniata</name>
    <dbReference type="NCBI Taxonomy" id="46514"/>
    <lineage>
        <taxon>Eukaryota</taxon>
        <taxon>Metazoa</taxon>
        <taxon>Echinodermata</taxon>
        <taxon>Eleutherozoa</taxon>
        <taxon>Asterozoa</taxon>
        <taxon>Asteroidea</taxon>
        <taxon>Valvatacea</taxon>
        <taxon>Valvatida</taxon>
        <taxon>Asterinidae</taxon>
        <taxon>Patiria</taxon>
    </lineage>
</organism>
<dbReference type="RefSeq" id="XP_038053802.1">
    <property type="nucleotide sequence ID" value="XM_038197874.1"/>
</dbReference>
<feature type="region of interest" description="Disordered" evidence="1">
    <location>
        <begin position="595"/>
        <end position="670"/>
    </location>
</feature>
<feature type="compositionally biased region" description="Basic and acidic residues" evidence="1">
    <location>
        <begin position="645"/>
        <end position="655"/>
    </location>
</feature>
<dbReference type="GO" id="GO:0005634">
    <property type="term" value="C:nucleus"/>
    <property type="evidence" value="ECO:0007669"/>
    <property type="project" value="TreeGrafter"/>
</dbReference>
<dbReference type="SUPFAM" id="SSF50729">
    <property type="entry name" value="PH domain-like"/>
    <property type="match status" value="1"/>
</dbReference>
<dbReference type="Gene3D" id="2.30.29.30">
    <property type="entry name" value="Pleckstrin-homology domain (PH domain)/Phosphotyrosine-binding domain (PTB)"/>
    <property type="match status" value="1"/>
</dbReference>
<dbReference type="GeneID" id="119726248"/>
<dbReference type="InterPro" id="IPR011993">
    <property type="entry name" value="PH-like_dom_sf"/>
</dbReference>
<dbReference type="AlphaFoldDB" id="A0A913ZQ11"/>
<dbReference type="Pfam" id="PF00169">
    <property type="entry name" value="PH"/>
    <property type="match status" value="1"/>
</dbReference>
<dbReference type="OMA" id="RWLWHAF"/>
<evidence type="ECO:0000313" key="3">
    <source>
        <dbReference type="EnsemblMetazoa" id="XP_038053802.1"/>
    </source>
</evidence>
<feature type="compositionally biased region" description="Polar residues" evidence="1">
    <location>
        <begin position="656"/>
        <end position="670"/>
    </location>
</feature>
<feature type="region of interest" description="Disordered" evidence="1">
    <location>
        <begin position="559"/>
        <end position="583"/>
    </location>
</feature>
<dbReference type="FunFam" id="2.30.29.30:FF:000286">
    <property type="entry name" value="PH-protein kinase domain containing protein"/>
    <property type="match status" value="1"/>
</dbReference>
<accession>A0A913ZQ11</accession>
<reference evidence="3" key="1">
    <citation type="submission" date="2022-11" db="UniProtKB">
        <authorList>
            <consortium name="EnsemblMetazoa"/>
        </authorList>
    </citation>
    <scope>IDENTIFICATION</scope>
</reference>
<evidence type="ECO:0000313" key="4">
    <source>
        <dbReference type="Proteomes" id="UP000887568"/>
    </source>
</evidence>
<proteinExistence type="predicted"/>
<dbReference type="PANTHER" id="PTHR14383:SF5">
    <property type="entry name" value="RUN DOMAIN-CONTAINING PROTEIN"/>
    <property type="match status" value="1"/>
</dbReference>
<feature type="compositionally biased region" description="Basic and acidic residues" evidence="1">
    <location>
        <begin position="336"/>
        <end position="443"/>
    </location>
</feature>
<dbReference type="PANTHER" id="PTHR14383">
    <property type="entry name" value="SWAP-70 RECOMBINASE"/>
    <property type="match status" value="1"/>
</dbReference>
<protein>
    <recommendedName>
        <fullName evidence="2">PH domain-containing protein</fullName>
    </recommendedName>
</protein>
<keyword evidence="4" id="KW-1185">Reference proteome</keyword>
<sequence>MDKNEYVKRWLWHAFNGLDSEGTVDPQQLKVLTAHVGASLGSENKGNIAHKVTERYRCESTLAVCFSNYLEFLDNEGFLNNDKVDLKKLEETLWALCLTDYQHRDHKMVADPELRKLWQIFNFLAEPDSLPVAIDREEMVLLTEKLVLAMGMKWDLSRFDHVTKNLKMFTFTKMMVCFESAFARDMDQMCIAEAVMEVYDEIIEEVEKKGFLHKKGHVMKNWKERWFVLKPRHLTYYTSRKEKDKKGDIHIKASWKAEIIDDQKNYDNCFAIWTDDKSDKDKSRYELSAADPRTRQAWMIALRGIITREQTKGTGQYGKLLERRARRKKEREEEEEQKRLMEEEKRKREAELREDRRRQEEAKDKAERELAKTKAREEEERKRRQEEEEARQKAEAEREKANKALLQSEERLKAEEELRRQKEEEERLRREQDEAERERIARERDEIRKALKEASERADMEAGLKEAEQRRLAELEETLKRLQMSLDEEKRLRLEQEQARELKQRLLDEEMQKREKLEQLKEEQARLLAQEQQRREDLEIKSEELSQEFVMQEAKLEEERSKLAELETQRHAADEKLQAAMDKIEEAEKKRKIIQKKRDELSKKNTSLGLAQTIKPKARPLVTHRGLPSSAFSKFGPEASPQQTDQDKPKDDKQTGENAMNSQAAANGHL</sequence>
<dbReference type="OrthoDB" id="8434295at2759"/>
<name>A0A913ZQ11_PATMI</name>
<dbReference type="GO" id="GO:0005737">
    <property type="term" value="C:cytoplasm"/>
    <property type="evidence" value="ECO:0007669"/>
    <property type="project" value="TreeGrafter"/>
</dbReference>
<evidence type="ECO:0000256" key="1">
    <source>
        <dbReference type="SAM" id="MobiDB-lite"/>
    </source>
</evidence>